<gene>
    <name evidence="2" type="ORF">Ahy_A06g029960</name>
</gene>
<feature type="region of interest" description="Disordered" evidence="1">
    <location>
        <begin position="103"/>
        <end position="159"/>
    </location>
</feature>
<keyword evidence="3" id="KW-1185">Reference proteome</keyword>
<evidence type="ECO:0000313" key="2">
    <source>
        <dbReference type="EMBL" id="RYR54651.1"/>
    </source>
</evidence>
<reference evidence="2 3" key="1">
    <citation type="submission" date="2019-01" db="EMBL/GenBank/DDBJ databases">
        <title>Sequencing of cultivated peanut Arachis hypogaea provides insights into genome evolution and oil improvement.</title>
        <authorList>
            <person name="Chen X."/>
        </authorList>
    </citation>
    <scope>NUCLEOTIDE SEQUENCE [LARGE SCALE GENOMIC DNA]</scope>
    <source>
        <strain evidence="3">cv. Fuhuasheng</strain>
        <tissue evidence="2">Leaves</tissue>
    </source>
</reference>
<accession>A0A445CUR7</accession>
<dbReference type="EMBL" id="SDMP01000006">
    <property type="protein sequence ID" value="RYR54651.1"/>
    <property type="molecule type" value="Genomic_DNA"/>
</dbReference>
<dbReference type="AlphaFoldDB" id="A0A445CUR7"/>
<protein>
    <submittedName>
        <fullName evidence="2">Uncharacterized protein</fullName>
    </submittedName>
</protein>
<feature type="compositionally biased region" description="Low complexity" evidence="1">
    <location>
        <begin position="150"/>
        <end position="159"/>
    </location>
</feature>
<dbReference type="Proteomes" id="UP000289738">
    <property type="component" value="Chromosome A06"/>
</dbReference>
<sequence length="239" mass="26811">MQKQKEEQHSDSFVSPSFSSYSADQFASIAEKVGRVHYLAQNDDSDFEFAAFRKAGHNNDHDFSFNDTVFPLFNRDLLKEHRSTEAELRLPIRRILIAAGEGLRNESHQPPSLSSSSSSSDDDLEGIPPGTYCVWTPNSPQASPSRCKKSNSTGSSPSSKRWKLLNFLRRSNSDGKEPSMFLAAPAKKDKATVAAQEDLYLKRLDKRRSYLPYKEELIAIRTSRLGKAFLPSAHVRVGQ</sequence>
<name>A0A445CUR7_ARAHY</name>
<dbReference type="Gramene" id="arahy.Tifrunner.gnm2.ann2.Ah06g348500.1">
    <property type="protein sequence ID" value="arahy.Tifrunner.gnm2.ann2.Ah06g348500.1-CDS-1"/>
    <property type="gene ID" value="arahy.Tifrunner.gnm2.ann2.Ah06g348500"/>
</dbReference>
<dbReference type="PANTHER" id="PTHR33095">
    <property type="entry name" value="OS07G0619500 PROTEIN"/>
    <property type="match status" value="1"/>
</dbReference>
<dbReference type="PANTHER" id="PTHR33095:SF129">
    <property type="entry name" value="DUF1645 FAMILY PROTEIN"/>
    <property type="match status" value="1"/>
</dbReference>
<dbReference type="InterPro" id="IPR012442">
    <property type="entry name" value="DUF1645_plant"/>
</dbReference>
<dbReference type="Pfam" id="PF07816">
    <property type="entry name" value="DUF1645"/>
    <property type="match status" value="1"/>
</dbReference>
<comment type="caution">
    <text evidence="2">The sequence shown here is derived from an EMBL/GenBank/DDBJ whole genome shotgun (WGS) entry which is preliminary data.</text>
</comment>
<proteinExistence type="predicted"/>
<organism evidence="2 3">
    <name type="scientific">Arachis hypogaea</name>
    <name type="common">Peanut</name>
    <dbReference type="NCBI Taxonomy" id="3818"/>
    <lineage>
        <taxon>Eukaryota</taxon>
        <taxon>Viridiplantae</taxon>
        <taxon>Streptophyta</taxon>
        <taxon>Embryophyta</taxon>
        <taxon>Tracheophyta</taxon>
        <taxon>Spermatophyta</taxon>
        <taxon>Magnoliopsida</taxon>
        <taxon>eudicotyledons</taxon>
        <taxon>Gunneridae</taxon>
        <taxon>Pentapetalae</taxon>
        <taxon>rosids</taxon>
        <taxon>fabids</taxon>
        <taxon>Fabales</taxon>
        <taxon>Fabaceae</taxon>
        <taxon>Papilionoideae</taxon>
        <taxon>50 kb inversion clade</taxon>
        <taxon>dalbergioids sensu lato</taxon>
        <taxon>Dalbergieae</taxon>
        <taxon>Pterocarpus clade</taxon>
        <taxon>Arachis</taxon>
    </lineage>
</organism>
<evidence type="ECO:0000313" key="3">
    <source>
        <dbReference type="Proteomes" id="UP000289738"/>
    </source>
</evidence>
<dbReference type="STRING" id="3818.A0A445CUR7"/>
<dbReference type="OrthoDB" id="1111059at2759"/>
<evidence type="ECO:0000256" key="1">
    <source>
        <dbReference type="SAM" id="MobiDB-lite"/>
    </source>
</evidence>